<evidence type="ECO:0000256" key="6">
    <source>
        <dbReference type="ARBA" id="ARBA00035272"/>
    </source>
</evidence>
<dbReference type="CDD" id="cd06087">
    <property type="entry name" value="KOW_RPS4"/>
    <property type="match status" value="1"/>
</dbReference>
<gene>
    <name evidence="7" type="primary">rps4e</name>
    <name evidence="10" type="ORF">MBBTH_03430</name>
</gene>
<dbReference type="EMBL" id="MZGS01000014">
    <property type="protein sequence ID" value="PWB88198.1"/>
    <property type="molecule type" value="Genomic_DNA"/>
</dbReference>
<keyword evidence="3 7" id="KW-0694">RNA-binding</keyword>
<dbReference type="SMART" id="SM00363">
    <property type="entry name" value="S4"/>
    <property type="match status" value="1"/>
</dbReference>
<dbReference type="GO" id="GO:0022627">
    <property type="term" value="C:cytosolic small ribosomal subunit"/>
    <property type="evidence" value="ECO:0007669"/>
    <property type="project" value="TreeGrafter"/>
</dbReference>
<sequence length="242" mass="26744">MAKMGSRKHLKRYKAPKSWPIHPKEDTWTVKPSAGSHSIEHSIPLTLVIRDVLKLADNAREAKRIINSGNVLVDGRVVKDYKFPVGFMDIVEIPKTGEAYRVLLDRKGRLQLDLIEDADAKLSKIVNKSTIKGGKTQLNLHDGKNVIIEEDAYSVGDVICLKVPEHEIVEAYPLEEGATVLVTGGKHTGELGTVSEIIENKSSNPNTIIIENSAKDEFLTLKDYAFVIGTDAPVIDLLEVNK</sequence>
<evidence type="ECO:0000259" key="9">
    <source>
        <dbReference type="SMART" id="SM00739"/>
    </source>
</evidence>
<evidence type="ECO:0000313" key="11">
    <source>
        <dbReference type="Proteomes" id="UP000251717"/>
    </source>
</evidence>
<dbReference type="InterPro" id="IPR014722">
    <property type="entry name" value="Rib_uL2_dom2"/>
</dbReference>
<evidence type="ECO:0000256" key="5">
    <source>
        <dbReference type="ARBA" id="ARBA00023274"/>
    </source>
</evidence>
<dbReference type="CDD" id="cd00165">
    <property type="entry name" value="S4"/>
    <property type="match status" value="1"/>
</dbReference>
<dbReference type="PIRSF" id="PIRSF002116">
    <property type="entry name" value="Ribosomal_S4"/>
    <property type="match status" value="1"/>
</dbReference>
<dbReference type="PANTHER" id="PTHR11581">
    <property type="entry name" value="30S/40S RIBOSOMAL PROTEIN S4"/>
    <property type="match status" value="1"/>
</dbReference>
<protein>
    <recommendedName>
        <fullName evidence="6 7">Small ribosomal subunit protein eS4</fullName>
    </recommendedName>
</protein>
<dbReference type="PANTHER" id="PTHR11581:SF0">
    <property type="entry name" value="SMALL RIBOSOMAL SUBUNIT PROTEIN ES4"/>
    <property type="match status" value="1"/>
</dbReference>
<evidence type="ECO:0000313" key="10">
    <source>
        <dbReference type="EMBL" id="PWB88198.1"/>
    </source>
</evidence>
<keyword evidence="4 7" id="KW-0689">Ribosomal protein</keyword>
<feature type="domain" description="RNA-binding S4" evidence="8">
    <location>
        <begin position="43"/>
        <end position="107"/>
    </location>
</feature>
<dbReference type="Pfam" id="PF00467">
    <property type="entry name" value="KOW"/>
    <property type="match status" value="1"/>
</dbReference>
<dbReference type="AlphaFoldDB" id="A0A315XQL7"/>
<dbReference type="Gene3D" id="2.40.50.740">
    <property type="match status" value="1"/>
</dbReference>
<feature type="domain" description="KOW" evidence="9">
    <location>
        <begin position="173"/>
        <end position="200"/>
    </location>
</feature>
<keyword evidence="2" id="KW-0699">rRNA-binding</keyword>
<dbReference type="GO" id="GO:0006412">
    <property type="term" value="P:translation"/>
    <property type="evidence" value="ECO:0007669"/>
    <property type="project" value="UniProtKB-UniRule"/>
</dbReference>
<dbReference type="GO" id="GO:0003735">
    <property type="term" value="F:structural constituent of ribosome"/>
    <property type="evidence" value="ECO:0007669"/>
    <property type="project" value="InterPro"/>
</dbReference>
<keyword evidence="11" id="KW-1185">Reference proteome</keyword>
<dbReference type="Pfam" id="PF00900">
    <property type="entry name" value="Ribosomal_S4e"/>
    <property type="match status" value="1"/>
</dbReference>
<organism evidence="10 11">
    <name type="scientific">Methanobrevibacter thaueri</name>
    <dbReference type="NCBI Taxonomy" id="190975"/>
    <lineage>
        <taxon>Archaea</taxon>
        <taxon>Methanobacteriati</taxon>
        <taxon>Methanobacteriota</taxon>
        <taxon>Methanomada group</taxon>
        <taxon>Methanobacteria</taxon>
        <taxon>Methanobacteriales</taxon>
        <taxon>Methanobacteriaceae</taxon>
        <taxon>Methanobrevibacter</taxon>
    </lineage>
</organism>
<dbReference type="SUPFAM" id="SSF55174">
    <property type="entry name" value="Alpha-L RNA-binding motif"/>
    <property type="match status" value="1"/>
</dbReference>
<proteinExistence type="inferred from homology"/>
<dbReference type="Pfam" id="PF01479">
    <property type="entry name" value="S4"/>
    <property type="match status" value="1"/>
</dbReference>
<evidence type="ECO:0000256" key="1">
    <source>
        <dbReference type="ARBA" id="ARBA00007500"/>
    </source>
</evidence>
<dbReference type="FunFam" id="3.10.290.10:FF:000002">
    <property type="entry name" value="40S ribosomal protein S4"/>
    <property type="match status" value="1"/>
</dbReference>
<evidence type="ECO:0000256" key="7">
    <source>
        <dbReference type="HAMAP-Rule" id="MF_00485"/>
    </source>
</evidence>
<reference evidence="10 11" key="1">
    <citation type="submission" date="2017-03" db="EMBL/GenBank/DDBJ databases">
        <title>Genome sequence of Methanobrevibacter thaueri.</title>
        <authorList>
            <person name="Poehlein A."/>
            <person name="Seedorf H."/>
            <person name="Daniel R."/>
        </authorList>
    </citation>
    <scope>NUCLEOTIDE SEQUENCE [LARGE SCALE GENOMIC DNA]</scope>
    <source>
        <strain evidence="10 11">DSM 11995</strain>
    </source>
</reference>
<keyword evidence="5 7" id="KW-0687">Ribonucleoprotein</keyword>
<dbReference type="PROSITE" id="PS50889">
    <property type="entry name" value="S4"/>
    <property type="match status" value="1"/>
</dbReference>
<dbReference type="InterPro" id="IPR002942">
    <property type="entry name" value="S4_RNA-bd"/>
</dbReference>
<dbReference type="HAMAP" id="MF_00485">
    <property type="entry name" value="Ribosomal_eS4"/>
    <property type="match status" value="1"/>
</dbReference>
<comment type="similarity">
    <text evidence="1 7">Belongs to the eukaryotic ribosomal protein eS4 family.</text>
</comment>
<evidence type="ECO:0000256" key="3">
    <source>
        <dbReference type="ARBA" id="ARBA00022884"/>
    </source>
</evidence>
<dbReference type="GO" id="GO:0019843">
    <property type="term" value="F:rRNA binding"/>
    <property type="evidence" value="ECO:0007669"/>
    <property type="project" value="UniProtKB-KW"/>
</dbReference>
<dbReference type="InterPro" id="IPR013845">
    <property type="entry name" value="Ribosomal_eS4_central_region"/>
</dbReference>
<dbReference type="RefSeq" id="WP_116591328.1">
    <property type="nucleotide sequence ID" value="NZ_MZGS01000014.1"/>
</dbReference>
<dbReference type="InterPro" id="IPR005824">
    <property type="entry name" value="KOW"/>
</dbReference>
<dbReference type="Gene3D" id="2.30.30.30">
    <property type="match status" value="1"/>
</dbReference>
<evidence type="ECO:0000259" key="8">
    <source>
        <dbReference type="SMART" id="SM00363"/>
    </source>
</evidence>
<dbReference type="Gene3D" id="3.10.290.10">
    <property type="entry name" value="RNA-binding S4 domain"/>
    <property type="match status" value="1"/>
</dbReference>
<dbReference type="OrthoDB" id="372073at2157"/>
<dbReference type="InterPro" id="IPR013843">
    <property type="entry name" value="Ribosomal_eS4_N"/>
</dbReference>
<dbReference type="InterPro" id="IPR036986">
    <property type="entry name" value="S4_RNA-bd_sf"/>
</dbReference>
<dbReference type="InterPro" id="IPR000876">
    <property type="entry name" value="Ribosomal_eS4"/>
</dbReference>
<dbReference type="NCBIfam" id="NF003312">
    <property type="entry name" value="PRK04313.1"/>
    <property type="match status" value="1"/>
</dbReference>
<dbReference type="SMART" id="SM00739">
    <property type="entry name" value="KOW"/>
    <property type="match status" value="1"/>
</dbReference>
<comment type="caution">
    <text evidence="10">The sequence shown here is derived from an EMBL/GenBank/DDBJ whole genome shotgun (WGS) entry which is preliminary data.</text>
</comment>
<dbReference type="InterPro" id="IPR041982">
    <property type="entry name" value="Ribosomal_eS4_KOW"/>
</dbReference>
<evidence type="ECO:0000256" key="4">
    <source>
        <dbReference type="ARBA" id="ARBA00022980"/>
    </source>
</evidence>
<accession>A0A315XQL7</accession>
<evidence type="ECO:0000256" key="2">
    <source>
        <dbReference type="ARBA" id="ARBA00022730"/>
    </source>
</evidence>
<dbReference type="InterPro" id="IPR038237">
    <property type="entry name" value="Ribosomal_eS4_central_sf"/>
</dbReference>
<dbReference type="Proteomes" id="UP000251717">
    <property type="component" value="Unassembled WGS sequence"/>
</dbReference>
<dbReference type="Pfam" id="PF08071">
    <property type="entry name" value="RS4NT"/>
    <property type="match status" value="1"/>
</dbReference>
<name>A0A315XQL7_9EURY</name>